<accession>A0A2M4B632</accession>
<dbReference type="AlphaFoldDB" id="A0A2M4B632"/>
<protein>
    <submittedName>
        <fullName evidence="1">Putative secreted protein</fullName>
    </submittedName>
</protein>
<sequence length="76" mass="8754">MLLKLCFGKLLKRCHALYVTFRPIPTARSPDEHQTIVTTVMVRHVLPVLYVTALDDELTVQHRSRRFARHATTAGR</sequence>
<name>A0A2M4B632_9DIPT</name>
<reference evidence="1" key="1">
    <citation type="submission" date="2018-01" db="EMBL/GenBank/DDBJ databases">
        <title>An insight into the sialome of Amazonian anophelines.</title>
        <authorList>
            <person name="Ribeiro J.M."/>
            <person name="Scarpassa V."/>
            <person name="Calvo E."/>
        </authorList>
    </citation>
    <scope>NUCLEOTIDE SEQUENCE</scope>
    <source>
        <tissue evidence="1">Salivary glands</tissue>
    </source>
</reference>
<proteinExistence type="predicted"/>
<dbReference type="EMBL" id="GGFK01015129">
    <property type="protein sequence ID" value="MBW48450.1"/>
    <property type="molecule type" value="Transcribed_RNA"/>
</dbReference>
<organism evidence="1">
    <name type="scientific">Anopheles triannulatus</name>
    <dbReference type="NCBI Taxonomy" id="58253"/>
    <lineage>
        <taxon>Eukaryota</taxon>
        <taxon>Metazoa</taxon>
        <taxon>Ecdysozoa</taxon>
        <taxon>Arthropoda</taxon>
        <taxon>Hexapoda</taxon>
        <taxon>Insecta</taxon>
        <taxon>Pterygota</taxon>
        <taxon>Neoptera</taxon>
        <taxon>Endopterygota</taxon>
        <taxon>Diptera</taxon>
        <taxon>Nematocera</taxon>
        <taxon>Culicoidea</taxon>
        <taxon>Culicidae</taxon>
        <taxon>Anophelinae</taxon>
        <taxon>Anopheles</taxon>
    </lineage>
</organism>
<evidence type="ECO:0000313" key="1">
    <source>
        <dbReference type="EMBL" id="MBW48450.1"/>
    </source>
</evidence>